<evidence type="ECO:0000259" key="1">
    <source>
        <dbReference type="Pfam" id="PF13358"/>
    </source>
</evidence>
<dbReference type="SUPFAM" id="SSF53098">
    <property type="entry name" value="Ribonuclease H-like"/>
    <property type="match status" value="1"/>
</dbReference>
<gene>
    <name evidence="2" type="ORF">DSM107010_73090</name>
</gene>
<evidence type="ECO:0000313" key="3">
    <source>
        <dbReference type="Proteomes" id="UP000282574"/>
    </source>
</evidence>
<dbReference type="Gene3D" id="3.30.420.10">
    <property type="entry name" value="Ribonuclease H-like superfamily/Ribonuclease H"/>
    <property type="match status" value="1"/>
</dbReference>
<dbReference type="EMBL" id="RSCK01000258">
    <property type="protein sequence ID" value="RUS92451.1"/>
    <property type="molecule type" value="Genomic_DNA"/>
</dbReference>
<accession>A0AB37U783</accession>
<dbReference type="InterPro" id="IPR012337">
    <property type="entry name" value="RNaseH-like_sf"/>
</dbReference>
<comment type="caution">
    <text evidence="2">The sequence shown here is derived from an EMBL/GenBank/DDBJ whole genome shotgun (WGS) entry which is preliminary data.</text>
</comment>
<dbReference type="Proteomes" id="UP000282574">
    <property type="component" value="Unassembled WGS sequence"/>
</dbReference>
<dbReference type="AlphaFoldDB" id="A0AB37U783"/>
<organism evidence="2 3">
    <name type="scientific">Chroococcidiopsis cubana SAG 39.79</name>
    <dbReference type="NCBI Taxonomy" id="388085"/>
    <lineage>
        <taxon>Bacteria</taxon>
        <taxon>Bacillati</taxon>
        <taxon>Cyanobacteriota</taxon>
        <taxon>Cyanophyceae</taxon>
        <taxon>Chroococcidiopsidales</taxon>
        <taxon>Chroococcidiopsidaceae</taxon>
        <taxon>Chroococcidiopsis</taxon>
    </lineage>
</organism>
<keyword evidence="3" id="KW-1185">Reference proteome</keyword>
<dbReference type="Pfam" id="PF13358">
    <property type="entry name" value="DDE_3"/>
    <property type="match status" value="1"/>
</dbReference>
<evidence type="ECO:0000313" key="2">
    <source>
        <dbReference type="EMBL" id="RUS92451.1"/>
    </source>
</evidence>
<dbReference type="InterPro" id="IPR038717">
    <property type="entry name" value="Tc1-like_DDE_dom"/>
</dbReference>
<proteinExistence type="predicted"/>
<dbReference type="GO" id="GO:0003676">
    <property type="term" value="F:nucleic acid binding"/>
    <property type="evidence" value="ECO:0007669"/>
    <property type="project" value="InterPro"/>
</dbReference>
<sequence length="186" mass="21936">MRWRTQIASGQVRVLLIDECHLLWGDACGYVWGQTNQRIDVPIASERQRQTYYGAFDYGSKQFYVQAYDAGNTDNTIAFLNYLRSLDEPARLLVIWDGASYHRSHQLREFLAAINAGLPYEDWKIECIRFAPHAPEQNPVEDIWLQAKQFIRKFFMLCKSFAVVKYLFEFVTHQQYFTFDKAFMYG</sequence>
<name>A0AB37U783_9CYAN</name>
<protein>
    <recommendedName>
        <fullName evidence="1">Tc1-like transposase DDE domain-containing protein</fullName>
    </recommendedName>
</protein>
<dbReference type="InterPro" id="IPR036397">
    <property type="entry name" value="RNaseH_sf"/>
</dbReference>
<feature type="domain" description="Tc1-like transposase DDE" evidence="1">
    <location>
        <begin position="14"/>
        <end position="153"/>
    </location>
</feature>
<reference evidence="2 3" key="1">
    <citation type="journal article" date="2019" name="Genome Biol. Evol.">
        <title>Day and night: Metabolic profiles and evolutionary relationships of six axenic non-marine cyanobacteria.</title>
        <authorList>
            <person name="Will S.E."/>
            <person name="Henke P."/>
            <person name="Boedeker C."/>
            <person name="Huang S."/>
            <person name="Brinkmann H."/>
            <person name="Rohde M."/>
            <person name="Jarek M."/>
            <person name="Friedl T."/>
            <person name="Seufert S."/>
            <person name="Schumacher M."/>
            <person name="Overmann J."/>
            <person name="Neumann-Schaal M."/>
            <person name="Petersen J."/>
        </authorList>
    </citation>
    <scope>NUCLEOTIDE SEQUENCE [LARGE SCALE GENOMIC DNA]</scope>
    <source>
        <strain evidence="2 3">SAG 39.79</strain>
    </source>
</reference>